<dbReference type="AlphaFoldDB" id="A0A026WIM0"/>
<dbReference type="InterPro" id="IPR039845">
    <property type="entry name" value="FAM192A"/>
</dbReference>
<dbReference type="OMA" id="HKMNAER"/>
<evidence type="ECO:0000256" key="2">
    <source>
        <dbReference type="ARBA" id="ARBA00023242"/>
    </source>
</evidence>
<dbReference type="Proteomes" id="UP000053097">
    <property type="component" value="Unassembled WGS sequence"/>
</dbReference>
<name>A0A026WIM0_OOCBI</name>
<evidence type="ECO:0000313" key="6">
    <source>
        <dbReference type="EMBL" id="EZA55892.1"/>
    </source>
</evidence>
<sequence>MSSGFISEAEITEQRRMRQEEWERVRTADQPLEAPEETYDPRSLYERLQEQKNKRDIEYEEAHKLSRLDDDEVEFLDLVDRTKMEEERKKNLEEEKEMRDFKAAVASLQEQKLNEKLKQELKNPHVSSKREAHKGIKRKTSLSESEPTAKEMKTSSEATSDVVPPDADKQNDKNVLNKVSQGTGLKCIGILPGLGTYEDSSDSDCTSDTDQETEPSSSKYDMLGRKIKTLKDKEKS</sequence>
<feature type="region of interest" description="Disordered" evidence="4">
    <location>
        <begin position="1"/>
        <end position="41"/>
    </location>
</feature>
<evidence type="ECO:0000313" key="7">
    <source>
        <dbReference type="Proteomes" id="UP000053097"/>
    </source>
</evidence>
<keyword evidence="7" id="KW-1185">Reference proteome</keyword>
<feature type="compositionally biased region" description="Polar residues" evidence="4">
    <location>
        <begin position="173"/>
        <end position="183"/>
    </location>
</feature>
<dbReference type="STRING" id="2015173.A0A026WIM0"/>
<dbReference type="OrthoDB" id="75807at2759"/>
<feature type="compositionally biased region" description="Basic and acidic residues" evidence="4">
    <location>
        <begin position="12"/>
        <end position="27"/>
    </location>
</feature>
<feature type="compositionally biased region" description="Basic and acidic residues" evidence="4">
    <location>
        <begin position="116"/>
        <end position="134"/>
    </location>
</feature>
<comment type="subcellular location">
    <subcellularLocation>
        <location evidence="1">Nucleus</location>
    </subcellularLocation>
</comment>
<organism evidence="6 7">
    <name type="scientific">Ooceraea biroi</name>
    <name type="common">Clonal raider ant</name>
    <name type="synonym">Cerapachys biroi</name>
    <dbReference type="NCBI Taxonomy" id="2015173"/>
    <lineage>
        <taxon>Eukaryota</taxon>
        <taxon>Metazoa</taxon>
        <taxon>Ecdysozoa</taxon>
        <taxon>Arthropoda</taxon>
        <taxon>Hexapoda</taxon>
        <taxon>Insecta</taxon>
        <taxon>Pterygota</taxon>
        <taxon>Neoptera</taxon>
        <taxon>Endopterygota</taxon>
        <taxon>Hymenoptera</taxon>
        <taxon>Apocrita</taxon>
        <taxon>Aculeata</taxon>
        <taxon>Formicoidea</taxon>
        <taxon>Formicidae</taxon>
        <taxon>Dorylinae</taxon>
        <taxon>Ooceraea</taxon>
    </lineage>
</organism>
<dbReference type="GO" id="GO:0005634">
    <property type="term" value="C:nucleus"/>
    <property type="evidence" value="ECO:0007669"/>
    <property type="project" value="UniProtKB-SubCell"/>
</dbReference>
<feature type="domain" description="FAM192A/Fyv6 N-terminal" evidence="5">
    <location>
        <begin position="5"/>
        <end position="102"/>
    </location>
</feature>
<dbReference type="PANTHER" id="PTHR13495:SF0">
    <property type="entry name" value="PSME3-INTERACTING PROTEIN"/>
    <property type="match status" value="1"/>
</dbReference>
<evidence type="ECO:0000256" key="1">
    <source>
        <dbReference type="ARBA" id="ARBA00004123"/>
    </source>
</evidence>
<dbReference type="Pfam" id="PF10187">
    <property type="entry name" value="FAM192A_Fyv6_N"/>
    <property type="match status" value="1"/>
</dbReference>
<gene>
    <name evidence="6" type="ORF">X777_04111</name>
</gene>
<evidence type="ECO:0000259" key="5">
    <source>
        <dbReference type="Pfam" id="PF10187"/>
    </source>
</evidence>
<evidence type="ECO:0000256" key="4">
    <source>
        <dbReference type="SAM" id="MobiDB-lite"/>
    </source>
</evidence>
<feature type="coiled-coil region" evidence="3">
    <location>
        <begin position="75"/>
        <end position="111"/>
    </location>
</feature>
<dbReference type="EMBL" id="KK107183">
    <property type="protein sequence ID" value="EZA55892.1"/>
    <property type="molecule type" value="Genomic_DNA"/>
</dbReference>
<evidence type="ECO:0000256" key="3">
    <source>
        <dbReference type="SAM" id="Coils"/>
    </source>
</evidence>
<feature type="region of interest" description="Disordered" evidence="4">
    <location>
        <begin position="116"/>
        <end position="236"/>
    </location>
</feature>
<keyword evidence="2" id="KW-0539">Nucleus</keyword>
<reference evidence="6 7" key="1">
    <citation type="journal article" date="2014" name="Curr. Biol.">
        <title>The genome of the clonal raider ant Cerapachys biroi.</title>
        <authorList>
            <person name="Oxley P.R."/>
            <person name="Ji L."/>
            <person name="Fetter-Pruneda I."/>
            <person name="McKenzie S.K."/>
            <person name="Li C."/>
            <person name="Hu H."/>
            <person name="Zhang G."/>
            <person name="Kronauer D.J."/>
        </authorList>
    </citation>
    <scope>NUCLEOTIDE SEQUENCE [LARGE SCALE GENOMIC DNA]</scope>
</reference>
<proteinExistence type="predicted"/>
<protein>
    <recommendedName>
        <fullName evidence="5">FAM192A/Fyv6 N-terminal domain-containing protein</fullName>
    </recommendedName>
</protein>
<accession>A0A026WIM0</accession>
<keyword evidence="3" id="KW-0175">Coiled coil</keyword>
<feature type="compositionally biased region" description="Acidic residues" evidence="4">
    <location>
        <begin position="199"/>
        <end position="213"/>
    </location>
</feature>
<dbReference type="PANTHER" id="PTHR13495">
    <property type="entry name" value="NEFA-INTERACTING NUCLEAR PROTEIN NIP30"/>
    <property type="match status" value="1"/>
</dbReference>
<dbReference type="InterPro" id="IPR019331">
    <property type="entry name" value="FAM192A/Fyv6_N"/>
</dbReference>